<dbReference type="RefSeq" id="WP_127746651.1">
    <property type="nucleotide sequence ID" value="NZ_SACN01000005.1"/>
</dbReference>
<reference evidence="1 2" key="1">
    <citation type="submission" date="2019-01" db="EMBL/GenBank/DDBJ databases">
        <authorList>
            <person name="Chen W.-M."/>
        </authorList>
    </citation>
    <scope>NUCLEOTIDE SEQUENCE [LARGE SCALE GENOMIC DNA]</scope>
    <source>
        <strain evidence="1 2">CCP-7</strain>
    </source>
</reference>
<protein>
    <recommendedName>
        <fullName evidence="3">Hemerythrin domain-containing protein</fullName>
    </recommendedName>
</protein>
<dbReference type="OrthoDB" id="7203877at2"/>
<sequence length="159" mass="18113">MIALAAERARLLAAIDQIEALVAGGYVEQGPVETEKRWAFTREMMLHLSRVDAQIFLPLMADERPLAAKRAADARVTALAFYDDFCAHAARWRGRPTEDRWPSYRIAVRDLMRRLRILLDEESERLVPFLPPRLVRGVAPGESRNFAAAAWDIRKILDS</sequence>
<organism evidence="1 2">
    <name type="scientific">Sphingomonas crocodyli</name>
    <dbReference type="NCBI Taxonomy" id="1979270"/>
    <lineage>
        <taxon>Bacteria</taxon>
        <taxon>Pseudomonadati</taxon>
        <taxon>Pseudomonadota</taxon>
        <taxon>Alphaproteobacteria</taxon>
        <taxon>Sphingomonadales</taxon>
        <taxon>Sphingomonadaceae</taxon>
        <taxon>Sphingomonas</taxon>
    </lineage>
</organism>
<dbReference type="AlphaFoldDB" id="A0A437LVU8"/>
<proteinExistence type="predicted"/>
<evidence type="ECO:0000313" key="2">
    <source>
        <dbReference type="Proteomes" id="UP000282971"/>
    </source>
</evidence>
<evidence type="ECO:0008006" key="3">
    <source>
        <dbReference type="Google" id="ProtNLM"/>
    </source>
</evidence>
<comment type="caution">
    <text evidence="1">The sequence shown here is derived from an EMBL/GenBank/DDBJ whole genome shotgun (WGS) entry which is preliminary data.</text>
</comment>
<gene>
    <name evidence="1" type="ORF">EOD43_22410</name>
</gene>
<name>A0A437LVU8_9SPHN</name>
<dbReference type="Proteomes" id="UP000282971">
    <property type="component" value="Unassembled WGS sequence"/>
</dbReference>
<keyword evidence="2" id="KW-1185">Reference proteome</keyword>
<dbReference type="EMBL" id="SACN01000005">
    <property type="protein sequence ID" value="RVT89513.1"/>
    <property type="molecule type" value="Genomic_DNA"/>
</dbReference>
<accession>A0A437LVU8</accession>
<evidence type="ECO:0000313" key="1">
    <source>
        <dbReference type="EMBL" id="RVT89513.1"/>
    </source>
</evidence>